<dbReference type="VEuPathDB" id="PlasmoDB:PVX_019160"/>
<reference evidence="2" key="1">
    <citation type="submission" date="2016-07" db="EMBL/GenBank/DDBJ databases">
        <authorList>
            <consortium name="Pathogen Informatics"/>
        </authorList>
    </citation>
    <scope>NUCLEOTIDE SEQUENCE</scope>
</reference>
<accession>A0A565A7Y6</accession>
<dbReference type="InterPro" id="IPR008780">
    <property type="entry name" value="Plasmodium_Vir"/>
</dbReference>
<evidence type="ECO:0000256" key="1">
    <source>
        <dbReference type="SAM" id="MobiDB-lite"/>
    </source>
</evidence>
<dbReference type="AlphaFoldDB" id="A0A565A7Y6"/>
<dbReference type="VEuPathDB" id="PlasmoDB:PVW1_040032000"/>
<feature type="region of interest" description="Disordered" evidence="1">
    <location>
        <begin position="242"/>
        <end position="282"/>
    </location>
</feature>
<dbReference type="OrthoDB" id="388216at2759"/>
<dbReference type="Pfam" id="PF05795">
    <property type="entry name" value="Plasmodium_Vir"/>
    <property type="match status" value="1"/>
</dbReference>
<sequence length="389" mass="44678">MSYEKYTILFELNKLIKKLDDTKYENCHELTLDFSRLVNETHKETLKNICCNLELGYTYLTARGGKTLTDLCKYLNLWLNKKKRTHVNSGITEGEWQTVENLWITLMQRQTTDHKCERKPEEKSISEYSKRLDLMSYCINRDYFKSLFKSSSGSEYFLSQRCKGFSDYTSKYYDELVSGIDCIDKKSDIEDYKYHISGDCTLYDIPKTFPKCDETTQTIVDVDNSKTNIICKTTTKVERVGTESSGSLAKPAETDNDLGKQLDSSGDVAKHPETPDGSLKLPEADDHYAKHRELDLQLSSKDANLTDNGPSKPIYYAGLSASGVFFTSMVLYKYTALGPLIRSLVSKKEKLRQTTNKHLAQQWLQTTSEYMDSNSENAHYNFPYQSMQN</sequence>
<proteinExistence type="predicted"/>
<dbReference type="EMBL" id="FLZR02000037">
    <property type="protein sequence ID" value="VVA00127.1"/>
    <property type="molecule type" value="Genomic_DNA"/>
</dbReference>
<organism evidence="2">
    <name type="scientific">Plasmodium vivax</name>
    <name type="common">malaria parasite P. vivax</name>
    <dbReference type="NCBI Taxonomy" id="5855"/>
    <lineage>
        <taxon>Eukaryota</taxon>
        <taxon>Sar</taxon>
        <taxon>Alveolata</taxon>
        <taxon>Apicomplexa</taxon>
        <taxon>Aconoidasida</taxon>
        <taxon>Haemosporida</taxon>
        <taxon>Plasmodiidae</taxon>
        <taxon>Plasmodium</taxon>
        <taxon>Plasmodium (Plasmodium)</taxon>
    </lineage>
</organism>
<name>A0A565A7Y6_PLAVI</name>
<gene>
    <name evidence="2" type="ORF">PVP01_0008390</name>
</gene>
<protein>
    <submittedName>
        <fullName evidence="2">VIR protein</fullName>
    </submittedName>
</protein>
<dbReference type="VEuPathDB" id="PlasmoDB:PVP01_0008390"/>
<dbReference type="VEuPathDB" id="PlasmoDB:PVPAM_020026700"/>
<evidence type="ECO:0000313" key="2">
    <source>
        <dbReference type="EMBL" id="VVA00127.1"/>
    </source>
</evidence>
<dbReference type="Proteomes" id="UP000220605">
    <property type="component" value="Unassembled WGS sequence"/>
</dbReference>